<accession>A0A512SZ97</accession>
<proteinExistence type="inferred from homology"/>
<name>A0A512SZ97_9MICO</name>
<feature type="coiled-coil region" evidence="2">
    <location>
        <begin position="56"/>
        <end position="83"/>
    </location>
</feature>
<keyword evidence="4" id="KW-1185">Reference proteome</keyword>
<dbReference type="Pfam" id="PF05949">
    <property type="entry name" value="DUF881"/>
    <property type="match status" value="1"/>
</dbReference>
<evidence type="ECO:0000313" key="4">
    <source>
        <dbReference type="Proteomes" id="UP000321793"/>
    </source>
</evidence>
<dbReference type="Proteomes" id="UP000321793">
    <property type="component" value="Unassembled WGS sequence"/>
</dbReference>
<evidence type="ECO:0000256" key="1">
    <source>
        <dbReference type="ARBA" id="ARBA00009108"/>
    </source>
</evidence>
<dbReference type="GO" id="GO:0005886">
    <property type="term" value="C:plasma membrane"/>
    <property type="evidence" value="ECO:0007669"/>
    <property type="project" value="TreeGrafter"/>
</dbReference>
<comment type="caution">
    <text evidence="3">The sequence shown here is derived from an EMBL/GenBank/DDBJ whole genome shotgun (WGS) entry which is preliminary data.</text>
</comment>
<protein>
    <submittedName>
        <fullName evidence="3">Membrane protein</fullName>
    </submittedName>
</protein>
<dbReference type="InterPro" id="IPR010273">
    <property type="entry name" value="DUF881"/>
</dbReference>
<dbReference type="PANTHER" id="PTHR37313:SF4">
    <property type="entry name" value="CONSERVED MEMBRANE PROTEIN-RELATED"/>
    <property type="match status" value="1"/>
</dbReference>
<dbReference type="AlphaFoldDB" id="A0A512SZ97"/>
<dbReference type="Gene3D" id="3.30.70.1880">
    <property type="entry name" value="Protein of unknown function DUF881"/>
    <property type="match status" value="1"/>
</dbReference>
<gene>
    <name evidence="3" type="ORF">KLO01_13130</name>
</gene>
<dbReference type="EMBL" id="BKBA01000004">
    <property type="protein sequence ID" value="GEQ13266.1"/>
    <property type="molecule type" value="Genomic_DNA"/>
</dbReference>
<evidence type="ECO:0000256" key="2">
    <source>
        <dbReference type="SAM" id="Coils"/>
    </source>
</evidence>
<keyword evidence="2" id="KW-0175">Coiled coil</keyword>
<organism evidence="3 4">
    <name type="scientific">Knoellia locipacati</name>
    <dbReference type="NCBI Taxonomy" id="882824"/>
    <lineage>
        <taxon>Bacteria</taxon>
        <taxon>Bacillati</taxon>
        <taxon>Actinomycetota</taxon>
        <taxon>Actinomycetes</taxon>
        <taxon>Micrococcales</taxon>
        <taxon>Intrasporangiaceae</taxon>
        <taxon>Knoellia</taxon>
    </lineage>
</organism>
<dbReference type="PANTHER" id="PTHR37313">
    <property type="entry name" value="UPF0749 PROTEIN RV1825"/>
    <property type="match status" value="1"/>
</dbReference>
<sequence>MTPMARHTTFLTTRPTMWSLLVPVVAILAGVLFATSGSVAQGRSLRSDAAGLPDIIREQTKNNTRMTDELESLNTEVDELTRDGAPGNAEVDAIKDKGDRLTFAAGRTDVEGPGVEVQLTDSKLAVDKLPEGFSVDDIVVHQQDVQAVVNALWAGGAEAMMIQDQRIISTSAVRCVGNTLILQGRVYSPPYRIRAIGEPKKLRGMLSQSPEVQIYQEYVRAVGLGYDVRSSDRFEFPAYAGSITPDHAVVDERS</sequence>
<reference evidence="3 4" key="1">
    <citation type="submission" date="2019-07" db="EMBL/GenBank/DDBJ databases">
        <title>Whole genome shotgun sequence of Knoellia locipacati NBRC 109775.</title>
        <authorList>
            <person name="Hosoyama A."/>
            <person name="Uohara A."/>
            <person name="Ohji S."/>
            <person name="Ichikawa N."/>
        </authorList>
    </citation>
    <scope>NUCLEOTIDE SEQUENCE [LARGE SCALE GENOMIC DNA]</scope>
    <source>
        <strain evidence="3 4">NBRC 109775</strain>
    </source>
</reference>
<evidence type="ECO:0000313" key="3">
    <source>
        <dbReference type="EMBL" id="GEQ13266.1"/>
    </source>
</evidence>
<comment type="similarity">
    <text evidence="1">Belongs to the UPF0749 family.</text>
</comment>